<comment type="caution">
    <text evidence="3">The sequence shown here is derived from an EMBL/GenBank/DDBJ whole genome shotgun (WGS) entry which is preliminary data.</text>
</comment>
<sequence>MAVGPETFRDFFGSVPTATAVVTTMGPDGEPTGFTCSAFCAVSLDPALLLVSAGRQSRTLPAMIRSGTFALHLLSAEAGEDLARSFARRSSRKFKDVGWRPGDVVTACPVLLEGVLGHVECSLERSVPAGDHTLLIGRMEHAVLRKTASPLLYQQGVFTPWHRMRRRSAIGM</sequence>
<dbReference type="Pfam" id="PF01613">
    <property type="entry name" value="Flavin_Reduct"/>
    <property type="match status" value="1"/>
</dbReference>
<accession>A0ABX0YUQ1</accession>
<protein>
    <submittedName>
        <fullName evidence="3">Flavin reductase family protein</fullName>
    </submittedName>
</protein>
<keyword evidence="4" id="KW-1185">Reference proteome</keyword>
<evidence type="ECO:0000259" key="2">
    <source>
        <dbReference type="SMART" id="SM00903"/>
    </source>
</evidence>
<reference evidence="3 4" key="1">
    <citation type="submission" date="2020-03" db="EMBL/GenBank/DDBJ databases">
        <title>WGS of actinomycetes isolated from Thailand.</title>
        <authorList>
            <person name="Thawai C."/>
        </authorList>
    </citation>
    <scope>NUCLEOTIDE SEQUENCE [LARGE SCALE GENOMIC DNA]</scope>
    <source>
        <strain evidence="3 4">NBRC 13905</strain>
    </source>
</reference>
<dbReference type="SMART" id="SM00903">
    <property type="entry name" value="Flavin_Reduct"/>
    <property type="match status" value="1"/>
</dbReference>
<evidence type="ECO:0000313" key="3">
    <source>
        <dbReference type="EMBL" id="NJP16362.1"/>
    </source>
</evidence>
<dbReference type="InterPro" id="IPR050268">
    <property type="entry name" value="NADH-dep_flavin_reductase"/>
</dbReference>
<dbReference type="Gene3D" id="2.30.110.10">
    <property type="entry name" value="Electron Transport, Fmn-binding Protein, Chain A"/>
    <property type="match status" value="1"/>
</dbReference>
<dbReference type="Proteomes" id="UP000635996">
    <property type="component" value="Unassembled WGS sequence"/>
</dbReference>
<dbReference type="SUPFAM" id="SSF50475">
    <property type="entry name" value="FMN-binding split barrel"/>
    <property type="match status" value="1"/>
</dbReference>
<organism evidence="3 4">
    <name type="scientific">Streptomyces thermoviolaceus subsp. thermoviolaceus</name>
    <dbReference type="NCBI Taxonomy" id="66860"/>
    <lineage>
        <taxon>Bacteria</taxon>
        <taxon>Bacillati</taxon>
        <taxon>Actinomycetota</taxon>
        <taxon>Actinomycetes</taxon>
        <taxon>Kitasatosporales</taxon>
        <taxon>Streptomycetaceae</taxon>
        <taxon>Streptomyces</taxon>
    </lineage>
</organism>
<dbReference type="PANTHER" id="PTHR30466:SF1">
    <property type="entry name" value="FMN REDUCTASE (NADH) RUTF"/>
    <property type="match status" value="1"/>
</dbReference>
<dbReference type="PANTHER" id="PTHR30466">
    <property type="entry name" value="FLAVIN REDUCTASE"/>
    <property type="match status" value="1"/>
</dbReference>
<dbReference type="InterPro" id="IPR012349">
    <property type="entry name" value="Split_barrel_FMN-bd"/>
</dbReference>
<dbReference type="InterPro" id="IPR002563">
    <property type="entry name" value="Flavin_Rdtase-like_dom"/>
</dbReference>
<proteinExistence type="predicted"/>
<feature type="domain" description="Flavin reductase like" evidence="2">
    <location>
        <begin position="12"/>
        <end position="160"/>
    </location>
</feature>
<dbReference type="EMBL" id="JAATEL010000021">
    <property type="protein sequence ID" value="NJP16362.1"/>
    <property type="molecule type" value="Genomic_DNA"/>
</dbReference>
<keyword evidence="1" id="KW-0560">Oxidoreductase</keyword>
<gene>
    <name evidence="3" type="ORF">HCJ95_19285</name>
</gene>
<name>A0ABX0YUQ1_STRTL</name>
<evidence type="ECO:0000313" key="4">
    <source>
        <dbReference type="Proteomes" id="UP000635996"/>
    </source>
</evidence>
<evidence type="ECO:0000256" key="1">
    <source>
        <dbReference type="ARBA" id="ARBA00023002"/>
    </source>
</evidence>
<dbReference type="RefSeq" id="WP_168132027.1">
    <property type="nucleotide sequence ID" value="NZ_BMVZ01000021.1"/>
</dbReference>